<dbReference type="CDD" id="cd00063">
    <property type="entry name" value="FN3"/>
    <property type="match status" value="1"/>
</dbReference>
<organism evidence="4 5">
    <name type="scientific">Cellulomonas avistercoris</name>
    <dbReference type="NCBI Taxonomy" id="2762242"/>
    <lineage>
        <taxon>Bacteria</taxon>
        <taxon>Bacillati</taxon>
        <taxon>Actinomycetota</taxon>
        <taxon>Actinomycetes</taxon>
        <taxon>Micrococcales</taxon>
        <taxon>Cellulomonadaceae</taxon>
        <taxon>Cellulomonas</taxon>
    </lineage>
</organism>
<dbReference type="RefSeq" id="WP_191782883.1">
    <property type="nucleotide sequence ID" value="NZ_JACSQV010000007.1"/>
</dbReference>
<evidence type="ECO:0000256" key="2">
    <source>
        <dbReference type="ARBA" id="ARBA00023326"/>
    </source>
</evidence>
<keyword evidence="5" id="KW-1185">Reference proteome</keyword>
<dbReference type="InterPro" id="IPR003961">
    <property type="entry name" value="FN3_dom"/>
</dbReference>
<dbReference type="InterPro" id="IPR013783">
    <property type="entry name" value="Ig-like_fold"/>
</dbReference>
<evidence type="ECO:0000313" key="4">
    <source>
        <dbReference type="EMBL" id="MBD7918588.1"/>
    </source>
</evidence>
<keyword evidence="3" id="KW-0812">Transmembrane</keyword>
<dbReference type="InterPro" id="IPR036116">
    <property type="entry name" value="FN3_sf"/>
</dbReference>
<reference evidence="4 5" key="1">
    <citation type="submission" date="2020-08" db="EMBL/GenBank/DDBJ databases">
        <title>A Genomic Blueprint of the Chicken Gut Microbiome.</title>
        <authorList>
            <person name="Gilroy R."/>
            <person name="Ravi A."/>
            <person name="Getino M."/>
            <person name="Pursley I."/>
            <person name="Horton D.L."/>
            <person name="Alikhan N.-F."/>
            <person name="Baker D."/>
            <person name="Gharbi K."/>
            <person name="Hall N."/>
            <person name="Watson M."/>
            <person name="Adriaenssens E.M."/>
            <person name="Foster-Nyarko E."/>
            <person name="Jarju S."/>
            <person name="Secka A."/>
            <person name="Antonio M."/>
            <person name="Oren A."/>
            <person name="Chaudhuri R."/>
            <person name="La Ragione R.M."/>
            <person name="Hildebrand F."/>
            <person name="Pallen M.J."/>
        </authorList>
    </citation>
    <scope>NUCLEOTIDE SEQUENCE [LARGE SCALE GENOMIC DNA]</scope>
    <source>
        <strain evidence="4 5">Sa3CUA2</strain>
    </source>
</reference>
<accession>A0ABR8QDS0</accession>
<evidence type="ECO:0000313" key="5">
    <source>
        <dbReference type="Proteomes" id="UP000604241"/>
    </source>
</evidence>
<proteinExistence type="predicted"/>
<dbReference type="EMBL" id="JACSQV010000007">
    <property type="protein sequence ID" value="MBD7918588.1"/>
    <property type="molecule type" value="Genomic_DNA"/>
</dbReference>
<comment type="caution">
    <text evidence="4">The sequence shown here is derived from an EMBL/GenBank/DDBJ whole genome shotgun (WGS) entry which is preliminary data.</text>
</comment>
<keyword evidence="3" id="KW-1133">Transmembrane helix</keyword>
<evidence type="ECO:0000256" key="3">
    <source>
        <dbReference type="SAM" id="Phobius"/>
    </source>
</evidence>
<protein>
    <recommendedName>
        <fullName evidence="6">Fibronectin type-III domain-containing protein</fullName>
    </recommendedName>
</protein>
<evidence type="ECO:0008006" key="6">
    <source>
        <dbReference type="Google" id="ProtNLM"/>
    </source>
</evidence>
<dbReference type="SUPFAM" id="SSF49265">
    <property type="entry name" value="Fibronectin type III"/>
    <property type="match status" value="1"/>
</dbReference>
<evidence type="ECO:0000256" key="1">
    <source>
        <dbReference type="ARBA" id="ARBA00023295"/>
    </source>
</evidence>
<keyword evidence="1" id="KW-0326">Glycosidase</keyword>
<keyword evidence="1" id="KW-0378">Hydrolase</keyword>
<sequence length="471" mass="48563">MDVVTDPVLELAARVVAVDPGGEARTRVTVHHTGDVVAQYRVEVLGEAARWSTVTPHLVSVLPGEEQGVTVDVVFRPPPPPASPVGDVPFGIRCVSLEHRDVAAVVEGDLVVSPVQGLDARLRPDGPGGARAGRFRVELQNVGTTPLDVDLQVADAAGLLRFALAPRRATVPAGGTVVALLAVASRAPRLLGPPVPHPFVVTYAEAASVHGGELTGTWEQRAVLRTWWLVAGALLVVALVAGWLWLRGQGGAVDLGAGSPPPVVLTAVEPGQRQVRLVWERSAYATGYVVRERTESGEGTGVQSVDAQDQTSFTWPEREPGTHCYDVAAVADDVSGPASAQQCVEVAEVAATPAATPAPTATSASGGPAWEPTGWYVVYNAFPLADTAAATAPQQLLAQLQSAGATGVRMEDSRGSVAVADGPGDTGLVVVLKDGFASEADARAECDAFRAVAGFCIARPPAAAPAPAATP</sequence>
<keyword evidence="2" id="KW-0624">Polysaccharide degradation</keyword>
<dbReference type="Gene3D" id="2.60.40.10">
    <property type="entry name" value="Immunoglobulins"/>
    <property type="match status" value="1"/>
</dbReference>
<keyword evidence="3" id="KW-0472">Membrane</keyword>
<dbReference type="Proteomes" id="UP000604241">
    <property type="component" value="Unassembled WGS sequence"/>
</dbReference>
<gene>
    <name evidence="4" type="ORF">H9657_09915</name>
</gene>
<keyword evidence="2" id="KW-0119">Carbohydrate metabolism</keyword>
<feature type="transmembrane region" description="Helical" evidence="3">
    <location>
        <begin position="227"/>
        <end position="246"/>
    </location>
</feature>
<name>A0ABR8QDS0_9CELL</name>